<dbReference type="EMBL" id="MU151195">
    <property type="protein sequence ID" value="KAF9447540.1"/>
    <property type="molecule type" value="Genomic_DNA"/>
</dbReference>
<accession>A0A9P5XBB4</accession>
<comment type="caution">
    <text evidence="1">The sequence shown here is derived from an EMBL/GenBank/DDBJ whole genome shotgun (WGS) entry which is preliminary data.</text>
</comment>
<organism evidence="1 2">
    <name type="scientific">Macrolepiota fuliginosa MF-IS2</name>
    <dbReference type="NCBI Taxonomy" id="1400762"/>
    <lineage>
        <taxon>Eukaryota</taxon>
        <taxon>Fungi</taxon>
        <taxon>Dikarya</taxon>
        <taxon>Basidiomycota</taxon>
        <taxon>Agaricomycotina</taxon>
        <taxon>Agaricomycetes</taxon>
        <taxon>Agaricomycetidae</taxon>
        <taxon>Agaricales</taxon>
        <taxon>Agaricineae</taxon>
        <taxon>Agaricaceae</taxon>
        <taxon>Macrolepiota</taxon>
    </lineage>
</organism>
<sequence>MCLVHGLRQPQNWQSALRHLVVDFFLRNPLRLVNYSQNFERLNLVAYESYTIHVMDGIRVPMLLPPPNASLSIPGPFSVINQGVAIIARCDYGDLIALTMNTELVQQAYSEMARLQKAADKYVG</sequence>
<gene>
    <name evidence="1" type="ORF">P691DRAFT_110061</name>
</gene>
<dbReference type="Proteomes" id="UP000807342">
    <property type="component" value="Unassembled WGS sequence"/>
</dbReference>
<name>A0A9P5XBB4_9AGAR</name>
<reference evidence="1" key="1">
    <citation type="submission" date="2020-11" db="EMBL/GenBank/DDBJ databases">
        <authorList>
            <consortium name="DOE Joint Genome Institute"/>
            <person name="Ahrendt S."/>
            <person name="Riley R."/>
            <person name="Andreopoulos W."/>
            <person name="Labutti K."/>
            <person name="Pangilinan J."/>
            <person name="Ruiz-Duenas F.J."/>
            <person name="Barrasa J.M."/>
            <person name="Sanchez-Garcia M."/>
            <person name="Camarero S."/>
            <person name="Miyauchi S."/>
            <person name="Serrano A."/>
            <person name="Linde D."/>
            <person name="Babiker R."/>
            <person name="Drula E."/>
            <person name="Ayuso-Fernandez I."/>
            <person name="Pacheco R."/>
            <person name="Padilla G."/>
            <person name="Ferreira P."/>
            <person name="Barriuso J."/>
            <person name="Kellner H."/>
            <person name="Castanera R."/>
            <person name="Alfaro M."/>
            <person name="Ramirez L."/>
            <person name="Pisabarro A.G."/>
            <person name="Kuo A."/>
            <person name="Tritt A."/>
            <person name="Lipzen A."/>
            <person name="He G."/>
            <person name="Yan M."/>
            <person name="Ng V."/>
            <person name="Cullen D."/>
            <person name="Martin F."/>
            <person name="Rosso M.-N."/>
            <person name="Henrissat B."/>
            <person name="Hibbett D."/>
            <person name="Martinez A.T."/>
            <person name="Grigoriev I.V."/>
        </authorList>
    </citation>
    <scope>NUCLEOTIDE SEQUENCE</scope>
    <source>
        <strain evidence="1">MF-IS2</strain>
    </source>
</reference>
<evidence type="ECO:0000313" key="1">
    <source>
        <dbReference type="EMBL" id="KAF9447540.1"/>
    </source>
</evidence>
<protein>
    <submittedName>
        <fullName evidence="1">Uncharacterized protein</fullName>
    </submittedName>
</protein>
<dbReference type="AlphaFoldDB" id="A0A9P5XBB4"/>
<evidence type="ECO:0000313" key="2">
    <source>
        <dbReference type="Proteomes" id="UP000807342"/>
    </source>
</evidence>
<proteinExistence type="predicted"/>
<keyword evidence="2" id="KW-1185">Reference proteome</keyword>